<proteinExistence type="predicted"/>
<name>A0ACC0CZJ2_9PEZI</name>
<accession>A0ACC0CZJ2</accession>
<evidence type="ECO:0000313" key="2">
    <source>
        <dbReference type="Proteomes" id="UP001497680"/>
    </source>
</evidence>
<gene>
    <name evidence="1" type="ORF">F4821DRAFT_239885</name>
</gene>
<evidence type="ECO:0000313" key="1">
    <source>
        <dbReference type="EMBL" id="KAI6085701.1"/>
    </source>
</evidence>
<dbReference type="Proteomes" id="UP001497680">
    <property type="component" value="Unassembled WGS sequence"/>
</dbReference>
<reference evidence="1 2" key="1">
    <citation type="journal article" date="2022" name="New Phytol.">
        <title>Ecological generalism drives hyperdiversity of secondary metabolite gene clusters in xylarialean endophytes.</title>
        <authorList>
            <person name="Franco M.E.E."/>
            <person name="Wisecaver J.H."/>
            <person name="Arnold A.E."/>
            <person name="Ju Y.M."/>
            <person name="Slot J.C."/>
            <person name="Ahrendt S."/>
            <person name="Moore L.P."/>
            <person name="Eastman K.E."/>
            <person name="Scott K."/>
            <person name="Konkel Z."/>
            <person name="Mondo S.J."/>
            <person name="Kuo A."/>
            <person name="Hayes R.D."/>
            <person name="Haridas S."/>
            <person name="Andreopoulos B."/>
            <person name="Riley R."/>
            <person name="LaButti K."/>
            <person name="Pangilinan J."/>
            <person name="Lipzen A."/>
            <person name="Amirebrahimi M."/>
            <person name="Yan J."/>
            <person name="Adam C."/>
            <person name="Keymanesh K."/>
            <person name="Ng V."/>
            <person name="Louie K."/>
            <person name="Northen T."/>
            <person name="Drula E."/>
            <person name="Henrissat B."/>
            <person name="Hsieh H.M."/>
            <person name="Youens-Clark K."/>
            <person name="Lutzoni F."/>
            <person name="Miadlikowska J."/>
            <person name="Eastwood D.C."/>
            <person name="Hamelin R.C."/>
            <person name="Grigoriev I.V."/>
            <person name="U'Ren J.M."/>
        </authorList>
    </citation>
    <scope>NUCLEOTIDE SEQUENCE [LARGE SCALE GENOMIC DNA]</scope>
    <source>
        <strain evidence="1 2">ER1909</strain>
    </source>
</reference>
<comment type="caution">
    <text evidence="1">The sequence shown here is derived from an EMBL/GenBank/DDBJ whole genome shotgun (WGS) entry which is preliminary data.</text>
</comment>
<dbReference type="EMBL" id="MU394322">
    <property type="protein sequence ID" value="KAI6085701.1"/>
    <property type="molecule type" value="Genomic_DNA"/>
</dbReference>
<protein>
    <submittedName>
        <fullName evidence="1">Glycosyltransferase family 90 protein</fullName>
    </submittedName>
</protein>
<organism evidence="1 2">
    <name type="scientific">Hypoxylon rubiginosum</name>
    <dbReference type="NCBI Taxonomy" id="110542"/>
    <lineage>
        <taxon>Eukaryota</taxon>
        <taxon>Fungi</taxon>
        <taxon>Dikarya</taxon>
        <taxon>Ascomycota</taxon>
        <taxon>Pezizomycotina</taxon>
        <taxon>Sordariomycetes</taxon>
        <taxon>Xylariomycetidae</taxon>
        <taxon>Xylariales</taxon>
        <taxon>Hypoxylaceae</taxon>
        <taxon>Hypoxylon</taxon>
    </lineage>
</organism>
<keyword evidence="2" id="KW-1185">Reference proteome</keyword>
<sequence length="626" mass="71802">MLGNRSPRDWLASLPDSRICSLRWQSILRYAAVAFVVSITLSGIFLFRRPEGFLRQSGSHYFEYFWNQTSDHPIDQLISDAHTYHENLLKDRSFDLPTAAARYRERRDRHPPPGFDAWFKYATEHDAIIVESFFDRIYADIAPFWGLDPRTTAERAASWDYVVRVRNGVANGTGDTTGKVPWLQLWTGLVNEAAPWLPDVDMPINYMDESRVIVPWEDVTSLLEKERESRSVKSTEEVVTEYSGLAPIDADIAAKGDTVEPYKPKWWGGNYWNLTQVACSPESPSRDATPIENIEQLPEFPDHWDPEFAYKGYVRNLTAAMDPCTQPHLRGLHGTFIEPLTMATSKEIIPLFGGCKLAVNNEILIPGAMYLTDDPFYSGGDTHGPPWKQKIDGVVWRGVASGGRNKKENWAHFQRHRLIEMLNGTTVSGMEENNSRAMTFEMPPVEKYDFPRRREGTIGAWLEEHSNAGFVNLLCFPGDSDCDYVRPYLSQVESVPMMEQYKYKFIPDADGNSFSARFRGLLLSTSLPIKATVYAEWHDARLVPWLHFAPMDNTFQDLYAILDYFTRDKKGDKSAQFIAEEGQSWGSKVLRREDMLLYVWRLLLEFARVCDEKRDMLGYIDDLRTA</sequence>